<dbReference type="InterPro" id="IPR043175">
    <property type="entry name" value="CAPZB_N"/>
</dbReference>
<dbReference type="GO" id="GO:0000902">
    <property type="term" value="P:cell morphogenesis"/>
    <property type="evidence" value="ECO:0007669"/>
    <property type="project" value="TreeGrafter"/>
</dbReference>
<evidence type="ECO:0000256" key="8">
    <source>
        <dbReference type="RuleBase" id="RU365078"/>
    </source>
</evidence>
<evidence type="ECO:0000256" key="5">
    <source>
        <dbReference type="ARBA" id="ARBA00022490"/>
    </source>
</evidence>
<dbReference type="InterPro" id="IPR037282">
    <property type="entry name" value="CapZ_alpha/beta"/>
</dbReference>
<dbReference type="AlphaFoldDB" id="A0AAD5S661"/>
<keyword evidence="10" id="KW-1185">Reference proteome</keyword>
<keyword evidence="4 8" id="KW-0117">Actin capping</keyword>
<evidence type="ECO:0000256" key="4">
    <source>
        <dbReference type="ARBA" id="ARBA00022467"/>
    </source>
</evidence>
<protein>
    <recommendedName>
        <fullName evidence="3 8">F-actin-capping protein subunit beta</fullName>
    </recommendedName>
</protein>
<dbReference type="GO" id="GO:0051016">
    <property type="term" value="P:barbed-end actin filament capping"/>
    <property type="evidence" value="ECO:0007669"/>
    <property type="project" value="UniProtKB-UniRule"/>
</dbReference>
<dbReference type="FunFam" id="1.20.58.570:FF:000001">
    <property type="entry name" value="F-actin-capping protein subunit beta"/>
    <property type="match status" value="1"/>
</dbReference>
<evidence type="ECO:0000256" key="2">
    <source>
        <dbReference type="ARBA" id="ARBA00006039"/>
    </source>
</evidence>
<keyword evidence="5 8" id="KW-0963">Cytoplasm</keyword>
<evidence type="ECO:0000256" key="3">
    <source>
        <dbReference type="ARBA" id="ARBA00021859"/>
    </source>
</evidence>
<dbReference type="PANTHER" id="PTHR10619:SF0">
    <property type="entry name" value="F-ACTIN-CAPPING PROTEIN SUBUNIT BETA ISOFORMS 1 AND 2"/>
    <property type="match status" value="1"/>
</dbReference>
<dbReference type="InterPro" id="IPR042276">
    <property type="entry name" value="CapZ_alpha/beta_2"/>
</dbReference>
<dbReference type="PRINTS" id="PR00192">
    <property type="entry name" value="FACTINCAPB"/>
</dbReference>
<proteinExistence type="inferred from homology"/>
<dbReference type="GO" id="GO:0051015">
    <property type="term" value="F:actin filament binding"/>
    <property type="evidence" value="ECO:0007669"/>
    <property type="project" value="TreeGrafter"/>
</dbReference>
<dbReference type="Proteomes" id="UP001212841">
    <property type="component" value="Unassembled WGS sequence"/>
</dbReference>
<comment type="caution">
    <text evidence="9">The sequence shown here is derived from an EMBL/GenBank/DDBJ whole genome shotgun (WGS) entry which is preliminary data.</text>
</comment>
<keyword evidence="7 8" id="KW-0206">Cytoskeleton</keyword>
<accession>A0AAD5S661</accession>
<evidence type="ECO:0000313" key="9">
    <source>
        <dbReference type="EMBL" id="KAJ3044673.1"/>
    </source>
</evidence>
<evidence type="ECO:0000256" key="7">
    <source>
        <dbReference type="ARBA" id="ARBA00023212"/>
    </source>
</evidence>
<dbReference type="Pfam" id="PF01115">
    <property type="entry name" value="F_actin_cap_B"/>
    <property type="match status" value="1"/>
</dbReference>
<dbReference type="FunFam" id="3.90.1150.210:FF:000001">
    <property type="entry name" value="F-actin-capping protein subunit beta"/>
    <property type="match status" value="1"/>
</dbReference>
<dbReference type="GO" id="GO:0008290">
    <property type="term" value="C:F-actin capping protein complex"/>
    <property type="evidence" value="ECO:0007669"/>
    <property type="project" value="UniProtKB-UniRule"/>
</dbReference>
<reference evidence="9" key="1">
    <citation type="submission" date="2020-05" db="EMBL/GenBank/DDBJ databases">
        <title>Phylogenomic resolution of chytrid fungi.</title>
        <authorList>
            <person name="Stajich J.E."/>
            <person name="Amses K."/>
            <person name="Simmons R."/>
            <person name="Seto K."/>
            <person name="Myers J."/>
            <person name="Bonds A."/>
            <person name="Quandt C.A."/>
            <person name="Barry K."/>
            <person name="Liu P."/>
            <person name="Grigoriev I."/>
            <person name="Longcore J.E."/>
            <person name="James T.Y."/>
        </authorList>
    </citation>
    <scope>NUCLEOTIDE SEQUENCE</scope>
    <source>
        <strain evidence="9">JEL0318</strain>
    </source>
</reference>
<organism evidence="9 10">
    <name type="scientific">Rhizophlyctis rosea</name>
    <dbReference type="NCBI Taxonomy" id="64517"/>
    <lineage>
        <taxon>Eukaryota</taxon>
        <taxon>Fungi</taxon>
        <taxon>Fungi incertae sedis</taxon>
        <taxon>Chytridiomycota</taxon>
        <taxon>Chytridiomycota incertae sedis</taxon>
        <taxon>Chytridiomycetes</taxon>
        <taxon>Rhizophlyctidales</taxon>
        <taxon>Rhizophlyctidaceae</taxon>
        <taxon>Rhizophlyctis</taxon>
    </lineage>
</organism>
<dbReference type="PANTHER" id="PTHR10619">
    <property type="entry name" value="F-ACTIN-CAPPING PROTEIN SUBUNIT BETA"/>
    <property type="match status" value="1"/>
</dbReference>
<sequence length="269" mass="30371">MADPIDCAMDLMRRLPPQKVEENLADLVDLAPHLADDLVASIDAPLRSQRCAKTGRDYLLSDYNRDNDSYRSPWSNEFDPPLADSSLIPPPKLRKLEIAANDAVDTYRELYFEGGVSSVYMWELEDQFAAAVMIKKVNDETSKVKGAWDSIHVFEVHEKGRSAHYKLTSTIMLYMLTSGEKLGSMNLSGSLTRQAEQDFPLDDPNAHVANIGRMVEDMEIKMRNALHEIYFGKTKDISNDLRSINSLAEAKKQAAIQAELVGRLQERHR</sequence>
<dbReference type="SUPFAM" id="SSF90096">
    <property type="entry name" value="Subunits of heterodimeric actin filament capping protein Capz"/>
    <property type="match status" value="1"/>
</dbReference>
<comment type="subcellular location">
    <subcellularLocation>
        <location evidence="1 8">Cytoplasm</location>
        <location evidence="1 8">Cytoskeleton</location>
    </subcellularLocation>
</comment>
<dbReference type="InterPro" id="IPR001698">
    <property type="entry name" value="CAPZB"/>
</dbReference>
<gene>
    <name evidence="9" type="ORF">HK097_001393</name>
</gene>
<dbReference type="Gene3D" id="3.90.1150.210">
    <property type="entry name" value="F-actin capping protein, beta subunit"/>
    <property type="match status" value="1"/>
</dbReference>
<name>A0AAD5S661_9FUNG</name>
<comment type="function">
    <text evidence="8">F-actin-capping proteins bind in a Ca(2+)-independent manner to the fast growing ends of actin filaments (barbed end) thereby blocking the exchange of subunits at these ends. Unlike other capping proteins (such as gelsolin and severin), these proteins do not sever actin filaments.</text>
</comment>
<dbReference type="EMBL" id="JADGJD010001277">
    <property type="protein sequence ID" value="KAJ3044673.1"/>
    <property type="molecule type" value="Genomic_DNA"/>
</dbReference>
<comment type="similarity">
    <text evidence="2 8">Belongs to the F-actin-capping protein beta subunit family.</text>
</comment>
<keyword evidence="6 8" id="KW-0009">Actin-binding</keyword>
<evidence type="ECO:0000313" key="10">
    <source>
        <dbReference type="Proteomes" id="UP001212841"/>
    </source>
</evidence>
<evidence type="ECO:0000256" key="1">
    <source>
        <dbReference type="ARBA" id="ARBA00004245"/>
    </source>
</evidence>
<evidence type="ECO:0000256" key="6">
    <source>
        <dbReference type="ARBA" id="ARBA00023203"/>
    </source>
</evidence>
<dbReference type="Gene3D" id="1.20.58.570">
    <property type="match status" value="1"/>
</dbReference>
<comment type="subunit">
    <text evidence="8">Heterodimer of an alpha and a beta subunit.</text>
</comment>